<accession>A0ABQ2BRH7</accession>
<organism evidence="2 3">
    <name type="scientific">Paenibacillus marchantiophytorum</name>
    <dbReference type="NCBI Taxonomy" id="1619310"/>
    <lineage>
        <taxon>Bacteria</taxon>
        <taxon>Bacillati</taxon>
        <taxon>Bacillota</taxon>
        <taxon>Bacilli</taxon>
        <taxon>Bacillales</taxon>
        <taxon>Paenibacillaceae</taxon>
        <taxon>Paenibacillus</taxon>
    </lineage>
</organism>
<evidence type="ECO:0000313" key="2">
    <source>
        <dbReference type="EMBL" id="GGI43968.1"/>
    </source>
</evidence>
<dbReference type="Proteomes" id="UP000615455">
    <property type="component" value="Unassembled WGS sequence"/>
</dbReference>
<evidence type="ECO:0000256" key="1">
    <source>
        <dbReference type="SAM" id="Phobius"/>
    </source>
</evidence>
<sequence length="80" mass="8574">MVLGICLLAISIFFASIEVPKLRSKGSKGNAAVYLVLLGLGNLLVMLRVLGQPIPNPGDWMVLIMQPITKLLLSMGLIKA</sequence>
<proteinExistence type="predicted"/>
<feature type="transmembrane region" description="Helical" evidence="1">
    <location>
        <begin position="31"/>
        <end position="51"/>
    </location>
</feature>
<evidence type="ECO:0000313" key="3">
    <source>
        <dbReference type="Proteomes" id="UP000615455"/>
    </source>
</evidence>
<dbReference type="EMBL" id="BMHE01000001">
    <property type="protein sequence ID" value="GGI43968.1"/>
    <property type="molecule type" value="Genomic_DNA"/>
</dbReference>
<comment type="caution">
    <text evidence="2">The sequence shown here is derived from an EMBL/GenBank/DDBJ whole genome shotgun (WGS) entry which is preliminary data.</text>
</comment>
<name>A0ABQ2BRH7_9BACL</name>
<keyword evidence="1" id="KW-0812">Transmembrane</keyword>
<keyword evidence="1" id="KW-0472">Membrane</keyword>
<dbReference type="RefSeq" id="WP_189006949.1">
    <property type="nucleotide sequence ID" value="NZ_BMHE01000001.1"/>
</dbReference>
<reference evidence="3" key="1">
    <citation type="journal article" date="2019" name="Int. J. Syst. Evol. Microbiol.">
        <title>The Global Catalogue of Microorganisms (GCM) 10K type strain sequencing project: providing services to taxonomists for standard genome sequencing and annotation.</title>
        <authorList>
            <consortium name="The Broad Institute Genomics Platform"/>
            <consortium name="The Broad Institute Genome Sequencing Center for Infectious Disease"/>
            <person name="Wu L."/>
            <person name="Ma J."/>
        </authorList>
    </citation>
    <scope>NUCLEOTIDE SEQUENCE [LARGE SCALE GENOMIC DNA]</scope>
    <source>
        <strain evidence="3">CGMCC 1.15043</strain>
    </source>
</reference>
<keyword evidence="3" id="KW-1185">Reference proteome</keyword>
<protein>
    <submittedName>
        <fullName evidence="2">Uncharacterized protein</fullName>
    </submittedName>
</protein>
<keyword evidence="1" id="KW-1133">Transmembrane helix</keyword>
<gene>
    <name evidence="2" type="ORF">GCM10008018_04770</name>
</gene>